<dbReference type="Pfam" id="PF13250">
    <property type="entry name" value="SNIPE"/>
    <property type="match status" value="1"/>
</dbReference>
<dbReference type="AlphaFoldDB" id="A0A7W1YGG9"/>
<keyword evidence="5" id="KW-1185">Reference proteome</keyword>
<keyword evidence="2" id="KW-1133">Transmembrane helix</keyword>
<organism evidence="4 5">
    <name type="scientific">Listeria rustica</name>
    <dbReference type="NCBI Taxonomy" id="2713503"/>
    <lineage>
        <taxon>Bacteria</taxon>
        <taxon>Bacillati</taxon>
        <taxon>Bacillota</taxon>
        <taxon>Bacilli</taxon>
        <taxon>Bacillales</taxon>
        <taxon>Listeriaceae</taxon>
        <taxon>Listeria</taxon>
    </lineage>
</organism>
<keyword evidence="2" id="KW-0812">Transmembrane</keyword>
<dbReference type="Proteomes" id="UP000548787">
    <property type="component" value="Unassembled WGS sequence"/>
</dbReference>
<evidence type="ECO:0000259" key="3">
    <source>
        <dbReference type="SMART" id="SM00974"/>
    </source>
</evidence>
<feature type="domain" description="Bacteriophage T5 Orf172 DNA-binding" evidence="3">
    <location>
        <begin position="399"/>
        <end position="482"/>
    </location>
</feature>
<evidence type="ECO:0000313" key="4">
    <source>
        <dbReference type="EMBL" id="MBA3926613.1"/>
    </source>
</evidence>
<gene>
    <name evidence="4" type="ORF">HPK16_09690</name>
</gene>
<comment type="caution">
    <text evidence="4">The sequence shown here is derived from an EMBL/GenBank/DDBJ whole genome shotgun (WGS) entry which is preliminary data.</text>
</comment>
<proteinExistence type="predicted"/>
<keyword evidence="1" id="KW-0175">Coiled coil</keyword>
<accession>A0A7W1YGG9</accession>
<dbReference type="InterPro" id="IPR018306">
    <property type="entry name" value="Phage_T5_Orf172_DNA-bd"/>
</dbReference>
<sequence length="516" mass="60370">MFVLSFTFITVVIGIVLLIVQINKRKELNNKILNSGILDVQALSTKKDWLEEDITQLESSKIVLESNLKQKRLKIADLEASIKKIKEDNVDILSLMKQVQDATQELNDLSDNKEQVEKELKQLKKENTHITTLISQSESIVAEIKTRQSQLAVLNDEIIQTKDEILLQSFGLYEPKYAFEHAETYVERLKDIREQQKSLVKNKIATSHKDTWQVDGSVQKGKVMNNNNIKSALRMFNNECDMAISKVTFKNIDTIEKRIIKSWETINKLNAPVAVEIRKVYLNLKIDELYLCFEYQEKKEEEREEQRALKEQMREEKRVQQEIEQEKKKIEKEERHFANELSRLNKEIPSEPEDKAIWEAKIRELEQKLALVERDKQNVFNREQNTRAGYVYIISNIGSFGENIYKIGVTRRLDPTERVKELGDASVPFKFDIHATIFSEDAPTLENALHKAFHERSVNRINYRKEFFRVTLADIKQEVEKNHNKTVEFTMLAEADEFRQTQKILEQALLLEEKVG</sequence>
<evidence type="ECO:0000256" key="2">
    <source>
        <dbReference type="SAM" id="Phobius"/>
    </source>
</evidence>
<feature type="transmembrane region" description="Helical" evidence="2">
    <location>
        <begin position="6"/>
        <end position="23"/>
    </location>
</feature>
<feature type="coiled-coil region" evidence="1">
    <location>
        <begin position="292"/>
        <end position="382"/>
    </location>
</feature>
<evidence type="ECO:0000256" key="1">
    <source>
        <dbReference type="SAM" id="Coils"/>
    </source>
</evidence>
<name>A0A7W1YGG9_9LIST</name>
<dbReference type="Pfam" id="PF13455">
    <property type="entry name" value="MUG113"/>
    <property type="match status" value="1"/>
</dbReference>
<feature type="coiled-coil region" evidence="1">
    <location>
        <begin position="40"/>
        <end position="133"/>
    </location>
</feature>
<keyword evidence="2" id="KW-0472">Membrane</keyword>
<dbReference type="SMART" id="SM00974">
    <property type="entry name" value="T5orf172"/>
    <property type="match status" value="1"/>
</dbReference>
<dbReference type="InterPro" id="IPR025280">
    <property type="entry name" value="SNIPE"/>
</dbReference>
<reference evidence="4 5" key="1">
    <citation type="submission" date="2020-08" db="EMBL/GenBank/DDBJ databases">
        <title>Listeria ohnekaius sp. nov. and Listeria portnoyii sp. nov. isolated from non-agricultural and natural environments.</title>
        <authorList>
            <person name="Weller D."/>
            <person name="Belias A.M."/>
            <person name="Liao J."/>
            <person name="Guo S."/>
            <person name="Orsi R.H."/>
            <person name="Wiedmann M."/>
        </authorList>
    </citation>
    <scope>NUCLEOTIDE SEQUENCE [LARGE SCALE GENOMIC DNA]</scope>
    <source>
        <strain evidence="4 5">FSL W9-0585</strain>
    </source>
</reference>
<evidence type="ECO:0000313" key="5">
    <source>
        <dbReference type="Proteomes" id="UP000548787"/>
    </source>
</evidence>
<protein>
    <submittedName>
        <fullName evidence="4">DUF4041 domain-containing protein</fullName>
    </submittedName>
</protein>
<dbReference type="EMBL" id="JABJVM010000008">
    <property type="protein sequence ID" value="MBA3926613.1"/>
    <property type="molecule type" value="Genomic_DNA"/>
</dbReference>